<protein>
    <recommendedName>
        <fullName evidence="4">1,4-alpha-glucan branching enzyme</fullName>
        <ecNumber evidence="4">2.4.1.18</ecNumber>
    </recommendedName>
</protein>
<dbReference type="InterPro" id="IPR006407">
    <property type="entry name" value="GlgB"/>
</dbReference>
<dbReference type="CDD" id="cd02855">
    <property type="entry name" value="E_set_GBE_prok_N"/>
    <property type="match status" value="1"/>
</dbReference>
<dbReference type="EMBL" id="BLAB01000001">
    <property type="protein sequence ID" value="GER94243.1"/>
    <property type="molecule type" value="Genomic_DNA"/>
</dbReference>
<evidence type="ECO:0000256" key="1">
    <source>
        <dbReference type="ARBA" id="ARBA00000826"/>
    </source>
</evidence>
<evidence type="ECO:0000256" key="9">
    <source>
        <dbReference type="ARBA" id="ARBA00023277"/>
    </source>
</evidence>
<keyword evidence="6" id="KW-0328">Glycosyltransferase</keyword>
<accession>A0A5J4L3L1</accession>
<dbReference type="InterPro" id="IPR006048">
    <property type="entry name" value="A-amylase/branching_C"/>
</dbReference>
<dbReference type="EC" id="2.4.1.18" evidence="4"/>
<keyword evidence="5" id="KW-0321">Glycogen metabolism</keyword>
<dbReference type="GO" id="GO:0005978">
    <property type="term" value="P:glycogen biosynthetic process"/>
    <property type="evidence" value="ECO:0007669"/>
    <property type="project" value="UniProtKB-UniPathway"/>
</dbReference>
<dbReference type="InterPro" id="IPR013780">
    <property type="entry name" value="Glyco_hydro_b"/>
</dbReference>
<dbReference type="PANTHER" id="PTHR43651:SF3">
    <property type="entry name" value="1,4-ALPHA-GLUCAN-BRANCHING ENZYME"/>
    <property type="match status" value="1"/>
</dbReference>
<evidence type="ECO:0000256" key="6">
    <source>
        <dbReference type="ARBA" id="ARBA00022676"/>
    </source>
</evidence>
<dbReference type="SUPFAM" id="SSF51445">
    <property type="entry name" value="(Trans)glycosidases"/>
    <property type="match status" value="1"/>
</dbReference>
<dbReference type="Pfam" id="PF02806">
    <property type="entry name" value="Alpha-amylase_C"/>
    <property type="match status" value="1"/>
</dbReference>
<dbReference type="AlphaFoldDB" id="A0A5J4L3L1"/>
<evidence type="ECO:0000256" key="8">
    <source>
        <dbReference type="ARBA" id="ARBA00023056"/>
    </source>
</evidence>
<keyword evidence="7" id="KW-0808">Transferase</keyword>
<name>A0A5J4L3L1_9ZZZZ</name>
<dbReference type="CDD" id="cd11322">
    <property type="entry name" value="AmyAc_Glg_BE"/>
    <property type="match status" value="1"/>
</dbReference>
<evidence type="ECO:0000256" key="7">
    <source>
        <dbReference type="ARBA" id="ARBA00022679"/>
    </source>
</evidence>
<dbReference type="InterPro" id="IPR013783">
    <property type="entry name" value="Ig-like_fold"/>
</dbReference>
<proteinExistence type="inferred from homology"/>
<organism evidence="11">
    <name type="scientific">hot springs metagenome</name>
    <dbReference type="NCBI Taxonomy" id="433727"/>
    <lineage>
        <taxon>unclassified sequences</taxon>
        <taxon>metagenomes</taxon>
        <taxon>ecological metagenomes</taxon>
    </lineage>
</organism>
<comment type="similarity">
    <text evidence="3">Belongs to the glycosyl hydrolase 13 family. GlgB subfamily.</text>
</comment>
<comment type="catalytic activity">
    <reaction evidence="1">
        <text>Transfers a segment of a (1-&gt;4)-alpha-D-glucan chain to a primary hydroxy group in a similar glucan chain.</text>
        <dbReference type="EC" id="2.4.1.18"/>
    </reaction>
</comment>
<dbReference type="InterPro" id="IPR017853">
    <property type="entry name" value="GH"/>
</dbReference>
<gene>
    <name evidence="11" type="ORF">A45J_2003</name>
</gene>
<feature type="domain" description="Glycosyl hydrolase family 13 catalytic" evidence="10">
    <location>
        <begin position="170"/>
        <end position="605"/>
    </location>
</feature>
<dbReference type="InterPro" id="IPR044143">
    <property type="entry name" value="GlgB_N_E_set_prok"/>
</dbReference>
<evidence type="ECO:0000313" key="11">
    <source>
        <dbReference type="EMBL" id="GER94243.1"/>
    </source>
</evidence>
<dbReference type="Pfam" id="PF00128">
    <property type="entry name" value="Alpha-amylase"/>
    <property type="match status" value="2"/>
</dbReference>
<dbReference type="FunFam" id="2.60.40.10:FF:000169">
    <property type="entry name" value="1,4-alpha-glucan branching enzyme GlgB"/>
    <property type="match status" value="1"/>
</dbReference>
<dbReference type="Gene3D" id="2.60.40.10">
    <property type="entry name" value="Immunoglobulins"/>
    <property type="match status" value="1"/>
</dbReference>
<dbReference type="InterPro" id="IPR004193">
    <property type="entry name" value="Glyco_hydro_13_N"/>
</dbReference>
<dbReference type="NCBIfam" id="NF003811">
    <property type="entry name" value="PRK05402.1"/>
    <property type="match status" value="1"/>
</dbReference>
<dbReference type="NCBIfam" id="NF008967">
    <property type="entry name" value="PRK12313.1"/>
    <property type="match status" value="1"/>
</dbReference>
<dbReference type="HAMAP" id="MF_00685">
    <property type="entry name" value="GlgB"/>
    <property type="match status" value="1"/>
</dbReference>
<dbReference type="NCBIfam" id="TIGR01515">
    <property type="entry name" value="branching_enzym"/>
    <property type="match status" value="1"/>
</dbReference>
<comment type="caution">
    <text evidence="11">The sequence shown here is derived from an EMBL/GenBank/DDBJ whole genome shotgun (WGS) entry which is preliminary data.</text>
</comment>
<evidence type="ECO:0000256" key="5">
    <source>
        <dbReference type="ARBA" id="ARBA00022600"/>
    </source>
</evidence>
<evidence type="ECO:0000256" key="4">
    <source>
        <dbReference type="ARBA" id="ARBA00012541"/>
    </source>
</evidence>
<sequence>MKKRVLTDFDLYLINEGTHYKNYEKLGAHVMEIDGIRGVHFAVWAPNAKSVSVVGDFNNWDGKRHQMKLLGESGIWEIFIPGLDEGELYKFEIKSKYRGYKEQKADPFAFYFEVRPKSAAIVYNIENKHKWQDVEWMEMRKKKNWFELPIAIYEVHLGSWMRVADDGNRFLTYREFADKLIPYVKELGFTHIELLPISEHPLDASWGYQTIGYFAPTSRFGRPEDFMYFVDKCHQNGIGVIIDWVPAHFPKDAHGLGRFDGTCLYEHEDPRKGEHRDWGTLIFNYGRNEVRNYLISNALFWLEKYHIDGLRVDAVASMLYLDYSREPGDWIPNIYGGNENLEAIDFLKKFNEVVHQYHPGVLTIAEESTAWTGVSRPTYLGGLGFSMKWNMGWMHDTLEYFSKDPIFRKYHSNNLTFSMLYAFTENFVLPFSHDEVVHGKRSMLDKMPGDMWQKFANLRTLYGYMYGHPGKKLLFMGSEFGQWREWNFDDSLDWHLLEYEPHRKLQRFLSDLNNIYKKEPAMYEVDFEWHGFEWIDFHDSEQSIISFIRRAKKHDDFLVFVFNLTPVPRFGYRIGVPKGGYYREIMNSDSEIYWGGNLGNMGGVYADDIPHHERQFSLNLTLPPLSVLIFKPE</sequence>
<dbReference type="GO" id="GO:0003844">
    <property type="term" value="F:1,4-alpha-glucan branching enzyme activity"/>
    <property type="evidence" value="ECO:0007669"/>
    <property type="project" value="UniProtKB-EC"/>
</dbReference>
<dbReference type="GO" id="GO:0005829">
    <property type="term" value="C:cytosol"/>
    <property type="evidence" value="ECO:0007669"/>
    <property type="project" value="TreeGrafter"/>
</dbReference>
<dbReference type="Gene3D" id="3.20.20.80">
    <property type="entry name" value="Glycosidases"/>
    <property type="match status" value="1"/>
</dbReference>
<dbReference type="GO" id="GO:0043169">
    <property type="term" value="F:cation binding"/>
    <property type="evidence" value="ECO:0007669"/>
    <property type="project" value="InterPro"/>
</dbReference>
<dbReference type="UniPathway" id="UPA00164"/>
<dbReference type="PIRSF" id="PIRSF000463">
    <property type="entry name" value="GlgB"/>
    <property type="match status" value="1"/>
</dbReference>
<dbReference type="PANTHER" id="PTHR43651">
    <property type="entry name" value="1,4-ALPHA-GLUCAN-BRANCHING ENZYME"/>
    <property type="match status" value="1"/>
</dbReference>
<dbReference type="GO" id="GO:0004553">
    <property type="term" value="F:hydrolase activity, hydrolyzing O-glycosyl compounds"/>
    <property type="evidence" value="ECO:0007669"/>
    <property type="project" value="InterPro"/>
</dbReference>
<dbReference type="SMART" id="SM00642">
    <property type="entry name" value="Aamy"/>
    <property type="match status" value="1"/>
</dbReference>
<evidence type="ECO:0000256" key="3">
    <source>
        <dbReference type="ARBA" id="ARBA00009000"/>
    </source>
</evidence>
<evidence type="ECO:0000256" key="2">
    <source>
        <dbReference type="ARBA" id="ARBA00004964"/>
    </source>
</evidence>
<keyword evidence="9" id="KW-0119">Carbohydrate metabolism</keyword>
<dbReference type="InterPro" id="IPR037439">
    <property type="entry name" value="Branching_enzy"/>
</dbReference>
<keyword evidence="8" id="KW-0320">Glycogen biosynthesis</keyword>
<reference evidence="11" key="1">
    <citation type="submission" date="2019-10" db="EMBL/GenBank/DDBJ databases">
        <title>Metagenomic sequencing of thiosulfate-disproportionating enrichment culture.</title>
        <authorList>
            <person name="Umezawa K."/>
            <person name="Kojima H."/>
            <person name="Fukui M."/>
        </authorList>
    </citation>
    <scope>NUCLEOTIDE SEQUENCE</scope>
    <source>
        <strain evidence="11">45J</strain>
    </source>
</reference>
<evidence type="ECO:0000259" key="10">
    <source>
        <dbReference type="SMART" id="SM00642"/>
    </source>
</evidence>
<comment type="pathway">
    <text evidence="2">Glycan biosynthesis; glycogen biosynthesis.</text>
</comment>
<dbReference type="FunFam" id="3.20.20.80:FF:000003">
    <property type="entry name" value="1,4-alpha-glucan branching enzyme GlgB"/>
    <property type="match status" value="1"/>
</dbReference>
<dbReference type="InterPro" id="IPR006047">
    <property type="entry name" value="GH13_cat_dom"/>
</dbReference>
<dbReference type="SUPFAM" id="SSF51011">
    <property type="entry name" value="Glycosyl hydrolase domain"/>
    <property type="match status" value="1"/>
</dbReference>
<dbReference type="Gene3D" id="2.60.40.1180">
    <property type="entry name" value="Golgi alpha-mannosidase II"/>
    <property type="match status" value="1"/>
</dbReference>
<dbReference type="FunFam" id="2.60.40.1180:FF:000002">
    <property type="entry name" value="1,4-alpha-glucan branching enzyme GlgB"/>
    <property type="match status" value="1"/>
</dbReference>
<dbReference type="Pfam" id="PF02922">
    <property type="entry name" value="CBM_48"/>
    <property type="match status" value="1"/>
</dbReference>